<comment type="caution">
    <text evidence="2">The sequence shown here is derived from an EMBL/GenBank/DDBJ whole genome shotgun (WGS) entry which is preliminary data.</text>
</comment>
<evidence type="ECO:0000313" key="3">
    <source>
        <dbReference type="Proteomes" id="UP000228711"/>
    </source>
</evidence>
<keyword evidence="1" id="KW-0812">Transmembrane</keyword>
<keyword evidence="1" id="KW-1133">Transmembrane helix</keyword>
<reference evidence="3" key="1">
    <citation type="submission" date="2017-09" db="EMBL/GenBank/DDBJ databases">
        <title>Depth-based differentiation of microbial function through sediment-hosted aquifers and enrichment of novel symbionts in the deep terrestrial subsurface.</title>
        <authorList>
            <person name="Probst A.J."/>
            <person name="Ladd B."/>
            <person name="Jarett J.K."/>
            <person name="Geller-Mcgrath D.E."/>
            <person name="Sieber C.M.K."/>
            <person name="Emerson J.B."/>
            <person name="Anantharaman K."/>
            <person name="Thomas B.C."/>
            <person name="Malmstrom R."/>
            <person name="Stieglmeier M."/>
            <person name="Klingl A."/>
            <person name="Woyke T."/>
            <person name="Ryan C.M."/>
            <person name="Banfield J.F."/>
        </authorList>
    </citation>
    <scope>NUCLEOTIDE SEQUENCE [LARGE SCALE GENOMIC DNA]</scope>
</reference>
<evidence type="ECO:0000256" key="1">
    <source>
        <dbReference type="SAM" id="Phobius"/>
    </source>
</evidence>
<feature type="transmembrane region" description="Helical" evidence="1">
    <location>
        <begin position="12"/>
        <end position="33"/>
    </location>
</feature>
<dbReference type="AlphaFoldDB" id="A0A2H0YUB7"/>
<accession>A0A2H0YUB7</accession>
<organism evidence="2 3">
    <name type="scientific">Candidatus Kerfeldbacteria bacterium CG08_land_8_20_14_0_20_42_7</name>
    <dbReference type="NCBI Taxonomy" id="2014245"/>
    <lineage>
        <taxon>Bacteria</taxon>
        <taxon>Candidatus Kerfeldiibacteriota</taxon>
    </lineage>
</organism>
<dbReference type="EMBL" id="PEXV01000023">
    <property type="protein sequence ID" value="PIS41889.1"/>
    <property type="molecule type" value="Genomic_DNA"/>
</dbReference>
<evidence type="ECO:0000313" key="2">
    <source>
        <dbReference type="EMBL" id="PIS41889.1"/>
    </source>
</evidence>
<keyword evidence="1" id="KW-0472">Membrane</keyword>
<sequence length="59" mass="6538">MDINVHKRGGEAFYGLGFIGALIYFISTATGFWDGVLGVLQSIVWPVFFVYDALKFFAA</sequence>
<dbReference type="Proteomes" id="UP000228711">
    <property type="component" value="Unassembled WGS sequence"/>
</dbReference>
<proteinExistence type="predicted"/>
<gene>
    <name evidence="2" type="ORF">COT25_00655</name>
</gene>
<protein>
    <submittedName>
        <fullName evidence="2">Uncharacterized protein</fullName>
    </submittedName>
</protein>
<name>A0A2H0YUB7_9BACT</name>
<feature type="transmembrane region" description="Helical" evidence="1">
    <location>
        <begin position="39"/>
        <end position="58"/>
    </location>
</feature>